<feature type="compositionally biased region" description="Pro residues" evidence="1">
    <location>
        <begin position="60"/>
        <end position="71"/>
    </location>
</feature>
<sequence length="311" mass="31162">MREAGVRGAGVRERGRVPAALVALVAGVALAAGGCAPGDSAPGDPAPGGSTPGARASAPAPAPAPSHPGVPPAGVVVDYQLGGGYPPAEGVGGVVRDVTDVPAPGLWSGCYVNGFQTQPAERDTWLRDHPDLVLRDAAGEPVADAGWPDELLLDTRTAAARAAVAEVVGAQVRACAARGFGAVELDNLDSWTRSGGLLTEEGALDLAARLVAVAHEVGLAAGQKNAPDLGARGRDEAGFDFAVSEECLANEECGAYTDVYGAAVLDVEYAGSAPADDWAAACADPSRPPSTVLRDHDLGAPGDAGYVFDAC</sequence>
<dbReference type="AlphaFoldDB" id="A0A511FF42"/>
<dbReference type="InterPro" id="IPR013785">
    <property type="entry name" value="Aldolase_TIM"/>
</dbReference>
<comment type="caution">
    <text evidence="3">The sequence shown here is derived from an EMBL/GenBank/DDBJ whole genome shotgun (WGS) entry which is preliminary data.</text>
</comment>
<dbReference type="PANTHER" id="PTHR35273">
    <property type="entry name" value="ALPHA-1,4 POLYGALACTOSAMINIDASE, PUTATIVE (AFU_ORTHOLOGUE AFUA_3G07890)-RELATED"/>
    <property type="match status" value="1"/>
</dbReference>
<evidence type="ECO:0000259" key="2">
    <source>
        <dbReference type="Pfam" id="PF03537"/>
    </source>
</evidence>
<dbReference type="InterPro" id="IPR017853">
    <property type="entry name" value="GH"/>
</dbReference>
<dbReference type="PROSITE" id="PS51257">
    <property type="entry name" value="PROKAR_LIPOPROTEIN"/>
    <property type="match status" value="1"/>
</dbReference>
<feature type="region of interest" description="Disordered" evidence="1">
    <location>
        <begin position="40"/>
        <end position="75"/>
    </location>
</feature>
<accession>A0A511FF42</accession>
<protein>
    <recommendedName>
        <fullName evidence="2">Glycoside-hydrolase family GH114 TIM-barrel domain-containing protein</fullName>
    </recommendedName>
</protein>
<evidence type="ECO:0000256" key="1">
    <source>
        <dbReference type="SAM" id="MobiDB-lite"/>
    </source>
</evidence>
<dbReference type="Gene3D" id="3.20.20.70">
    <property type="entry name" value="Aldolase class I"/>
    <property type="match status" value="1"/>
</dbReference>
<dbReference type="EMBL" id="BJVQ01000051">
    <property type="protein sequence ID" value="GEL47869.1"/>
    <property type="molecule type" value="Genomic_DNA"/>
</dbReference>
<feature type="compositionally biased region" description="Low complexity" evidence="1">
    <location>
        <begin position="40"/>
        <end position="59"/>
    </location>
</feature>
<dbReference type="Pfam" id="PF03537">
    <property type="entry name" value="Glyco_hydro_114"/>
    <property type="match status" value="1"/>
</dbReference>
<dbReference type="SUPFAM" id="SSF51445">
    <property type="entry name" value="(Trans)glycosidases"/>
    <property type="match status" value="1"/>
</dbReference>
<organism evidence="3 4">
    <name type="scientific">Cellulomonas hominis</name>
    <dbReference type="NCBI Taxonomy" id="156981"/>
    <lineage>
        <taxon>Bacteria</taxon>
        <taxon>Bacillati</taxon>
        <taxon>Actinomycetota</taxon>
        <taxon>Actinomycetes</taxon>
        <taxon>Micrococcales</taxon>
        <taxon>Cellulomonadaceae</taxon>
        <taxon>Cellulomonas</taxon>
    </lineage>
</organism>
<dbReference type="Proteomes" id="UP000321723">
    <property type="component" value="Unassembled WGS sequence"/>
</dbReference>
<reference evidence="3 4" key="1">
    <citation type="submission" date="2019-07" db="EMBL/GenBank/DDBJ databases">
        <title>Whole genome shotgun sequence of Cellulomonas hominis NBRC 16055.</title>
        <authorList>
            <person name="Hosoyama A."/>
            <person name="Uohara A."/>
            <person name="Ohji S."/>
            <person name="Ichikawa N."/>
        </authorList>
    </citation>
    <scope>NUCLEOTIDE SEQUENCE [LARGE SCALE GENOMIC DNA]</scope>
    <source>
        <strain evidence="3 4">NBRC 16055</strain>
    </source>
</reference>
<evidence type="ECO:0000313" key="4">
    <source>
        <dbReference type="Proteomes" id="UP000321723"/>
    </source>
</evidence>
<dbReference type="InterPro" id="IPR004352">
    <property type="entry name" value="GH114_TIM-barrel"/>
</dbReference>
<dbReference type="PANTHER" id="PTHR35273:SF2">
    <property type="entry name" value="ALPHA-GALACTOSIDASE"/>
    <property type="match status" value="1"/>
</dbReference>
<feature type="domain" description="Glycoside-hydrolase family GH114 TIM-barrel" evidence="2">
    <location>
        <begin position="78"/>
        <end position="298"/>
    </location>
</feature>
<name>A0A511FF42_9CELL</name>
<gene>
    <name evidence="3" type="ORF">CHO01_29850</name>
</gene>
<proteinExistence type="predicted"/>
<keyword evidence="4" id="KW-1185">Reference proteome</keyword>
<evidence type="ECO:0000313" key="3">
    <source>
        <dbReference type="EMBL" id="GEL47869.1"/>
    </source>
</evidence>